<dbReference type="Gene3D" id="3.20.20.410">
    <property type="entry name" value="Protein of unknown function UPF0759"/>
    <property type="match status" value="1"/>
</dbReference>
<evidence type="ECO:0000313" key="1">
    <source>
        <dbReference type="EMBL" id="TVP41959.1"/>
    </source>
</evidence>
<dbReference type="InterPro" id="IPR036520">
    <property type="entry name" value="UPF0759_sf"/>
</dbReference>
<dbReference type="Pfam" id="PF01904">
    <property type="entry name" value="DUF72"/>
    <property type="match status" value="1"/>
</dbReference>
<gene>
    <name evidence="1" type="ORF">NARC_10365</name>
</gene>
<dbReference type="SUPFAM" id="SSF117396">
    <property type="entry name" value="TM1631-like"/>
    <property type="match status" value="1"/>
</dbReference>
<name>A0A557SZC5_9ARCH</name>
<protein>
    <recommendedName>
        <fullName evidence="3">DUF72 domain-containing protein</fullName>
    </recommendedName>
</protein>
<dbReference type="EMBL" id="VOAH01000001">
    <property type="protein sequence ID" value="TVP41959.1"/>
    <property type="molecule type" value="Genomic_DNA"/>
</dbReference>
<dbReference type="InterPro" id="IPR002763">
    <property type="entry name" value="DUF72"/>
</dbReference>
<comment type="caution">
    <text evidence="1">The sequence shown here is derived from an EMBL/GenBank/DDBJ whole genome shotgun (WGS) entry which is preliminary data.</text>
</comment>
<organism evidence="1 2">
    <name type="scientific">Candidatus Nitrosocosmicus arcticus</name>
    <dbReference type="NCBI Taxonomy" id="2035267"/>
    <lineage>
        <taxon>Archaea</taxon>
        <taxon>Nitrososphaerota</taxon>
        <taxon>Nitrososphaeria</taxon>
        <taxon>Nitrososphaerales</taxon>
        <taxon>Nitrososphaeraceae</taxon>
        <taxon>Candidatus Nitrosocosmicus</taxon>
    </lineage>
</organism>
<dbReference type="OrthoDB" id="35747at2157"/>
<dbReference type="AlphaFoldDB" id="A0A557SZC5"/>
<accession>A0A557SZC5</accession>
<evidence type="ECO:0008006" key="3">
    <source>
        <dbReference type="Google" id="ProtNLM"/>
    </source>
</evidence>
<reference evidence="1 2" key="1">
    <citation type="journal article" date="2019" name="Front. Microbiol.">
        <title>Ammonia Oxidation by the Arctic Terrestrial Thaumarchaeote Candidatus Nitrosocosmicus arcticus Is Stimulated by Increasing Temperatures.</title>
        <authorList>
            <person name="Alves R.J.E."/>
            <person name="Kerou M."/>
            <person name="Zappe A."/>
            <person name="Bittner R."/>
            <person name="Abby S.S."/>
            <person name="Schmidt H.A."/>
            <person name="Pfeifer K."/>
            <person name="Schleper C."/>
        </authorList>
    </citation>
    <scope>NUCLEOTIDE SEQUENCE [LARGE SCALE GENOMIC DNA]</scope>
    <source>
        <strain evidence="1 2">Kfb</strain>
    </source>
</reference>
<keyword evidence="2" id="KW-1185">Reference proteome</keyword>
<evidence type="ECO:0000313" key="2">
    <source>
        <dbReference type="Proteomes" id="UP000315289"/>
    </source>
</evidence>
<proteinExistence type="predicted"/>
<dbReference type="PANTHER" id="PTHR30348">
    <property type="entry name" value="UNCHARACTERIZED PROTEIN YECE"/>
    <property type="match status" value="1"/>
</dbReference>
<dbReference type="PANTHER" id="PTHR30348:SF4">
    <property type="entry name" value="DUF72 DOMAIN-CONTAINING PROTEIN"/>
    <property type="match status" value="1"/>
</dbReference>
<sequence length="95" mass="11227">MNFYLGCSGWSYSGWKGAFYPTDMESKNYLSYYSKFFKFVEIDSTYYKIPSRFAVRAWIDKTPADFKFTLKFPKIITPEKNSRMCPSPCPFFSLL</sequence>
<dbReference type="Proteomes" id="UP000315289">
    <property type="component" value="Unassembled WGS sequence"/>
</dbReference>